<feature type="compositionally biased region" description="Polar residues" evidence="1">
    <location>
        <begin position="226"/>
        <end position="235"/>
    </location>
</feature>
<dbReference type="EMBL" id="AOLK01000005">
    <property type="protein sequence ID" value="ELZ88790.1"/>
    <property type="molecule type" value="Genomic_DNA"/>
</dbReference>
<dbReference type="AlphaFoldDB" id="M0HVZ7"/>
<proteinExistence type="predicted"/>
<evidence type="ECO:0000313" key="3">
    <source>
        <dbReference type="Proteomes" id="UP000011612"/>
    </source>
</evidence>
<accession>M0HVZ7</accession>
<organism evidence="2 3">
    <name type="scientific">Haloferax elongans ATCC BAA-1513</name>
    <dbReference type="NCBI Taxonomy" id="1230453"/>
    <lineage>
        <taxon>Archaea</taxon>
        <taxon>Methanobacteriati</taxon>
        <taxon>Methanobacteriota</taxon>
        <taxon>Stenosarchaea group</taxon>
        <taxon>Halobacteria</taxon>
        <taxon>Halobacteriales</taxon>
        <taxon>Haloferacaceae</taxon>
        <taxon>Haloferax</taxon>
    </lineage>
</organism>
<gene>
    <name evidence="2" type="ORF">C453_00965</name>
</gene>
<protein>
    <submittedName>
        <fullName evidence="2">Uncharacterized protein</fullName>
    </submittedName>
</protein>
<sequence length="235" mass="26732">MNRRTFLTTGASITLFLPFTQLRGEKIPQDNSLSGFLPSTGLVPDDFEYLGPVQGSTVRCVEGGEVRAVSEAHELDKYTLSSDPQQFQGRVQTGARLTLGERVTSEMVDDHHEVLLRDAFHGQEPSTEYFTAWCDVELSDRAVDGCRRSEFFFREPQTQQWLNEQTAAPKPYREYAVILQSTDWGVLEVEVERNDVNEQWETRRLAQRLMSNMRHTAAGSTRPADPTTQDNGEWL</sequence>
<keyword evidence="3" id="KW-1185">Reference proteome</keyword>
<dbReference type="PATRIC" id="fig|1230453.4.peg.176"/>
<evidence type="ECO:0000313" key="2">
    <source>
        <dbReference type="EMBL" id="ELZ88790.1"/>
    </source>
</evidence>
<evidence type="ECO:0000256" key="1">
    <source>
        <dbReference type="SAM" id="MobiDB-lite"/>
    </source>
</evidence>
<dbReference type="STRING" id="1230453.C453_00965"/>
<comment type="caution">
    <text evidence="2">The sequence shown here is derived from an EMBL/GenBank/DDBJ whole genome shotgun (WGS) entry which is preliminary data.</text>
</comment>
<reference evidence="2 3" key="1">
    <citation type="journal article" date="2014" name="PLoS Genet.">
        <title>Phylogenetically driven sequencing of extremely halophilic archaea reveals strategies for static and dynamic osmo-response.</title>
        <authorList>
            <person name="Becker E.A."/>
            <person name="Seitzer P.M."/>
            <person name="Tritt A."/>
            <person name="Larsen D."/>
            <person name="Krusor M."/>
            <person name="Yao A.I."/>
            <person name="Wu D."/>
            <person name="Madern D."/>
            <person name="Eisen J.A."/>
            <person name="Darling A.E."/>
            <person name="Facciotti M.T."/>
        </authorList>
    </citation>
    <scope>NUCLEOTIDE SEQUENCE [LARGE SCALE GENOMIC DNA]</scope>
    <source>
        <strain evidence="2 3">ATCC BAA-1513</strain>
    </source>
</reference>
<dbReference type="Proteomes" id="UP000011612">
    <property type="component" value="Unassembled WGS sequence"/>
</dbReference>
<name>M0HVZ7_HALEO</name>
<feature type="region of interest" description="Disordered" evidence="1">
    <location>
        <begin position="214"/>
        <end position="235"/>
    </location>
</feature>